<proteinExistence type="predicted"/>
<dbReference type="InterPro" id="IPR056695">
    <property type="entry name" value="DUF7793"/>
</dbReference>
<keyword evidence="3" id="KW-1185">Reference proteome</keyword>
<dbReference type="Proteomes" id="UP000004478">
    <property type="component" value="Unassembled WGS sequence"/>
</dbReference>
<dbReference type="PATRIC" id="fig|1225176.3.peg.3306"/>
<organism evidence="2 3">
    <name type="scientific">Cecembia lonarensis (strain CCUG 58316 / KCTC 22772 / LW9)</name>
    <dbReference type="NCBI Taxonomy" id="1225176"/>
    <lineage>
        <taxon>Bacteria</taxon>
        <taxon>Pseudomonadati</taxon>
        <taxon>Bacteroidota</taxon>
        <taxon>Cytophagia</taxon>
        <taxon>Cytophagales</taxon>
        <taxon>Cyclobacteriaceae</taxon>
        <taxon>Cecembia</taxon>
    </lineage>
</organism>
<dbReference type="AlphaFoldDB" id="K1KVX4"/>
<evidence type="ECO:0000313" key="2">
    <source>
        <dbReference type="EMBL" id="EKB48255.1"/>
    </source>
</evidence>
<protein>
    <recommendedName>
        <fullName evidence="1">DUF7793 domain-containing protein</fullName>
    </recommendedName>
</protein>
<dbReference type="EMBL" id="AMGM01000060">
    <property type="protein sequence ID" value="EKB48255.1"/>
    <property type="molecule type" value="Genomic_DNA"/>
</dbReference>
<sequence>MEAYAIIDESDFPVVRIRFTGANSTDDNFQAYLDQNKACYRLGKKLAIIFDASKASIPSIRHQKMQADWLKENRKLMENYCAGTAYIIPNSAIRAVLKVIFSFQKQPVPYKIFEDEREAIAWAKQIL</sequence>
<dbReference type="Pfam" id="PF25056">
    <property type="entry name" value="DUF7793"/>
    <property type="match status" value="1"/>
</dbReference>
<accession>K1KVX4</accession>
<name>K1KVX4_CECL9</name>
<reference evidence="2 3" key="1">
    <citation type="journal article" date="2012" name="J. Bacteriol.">
        <title>Draft Genome Sequence of Cecembia lonarensis Strain LW9T, Isolated from Lonar Lake, a Haloalkaline Lake in India.</title>
        <authorList>
            <person name="Shivaji S."/>
            <person name="Ara S."/>
            <person name="Singh A."/>
            <person name="Pinnaka A.K."/>
        </authorList>
    </citation>
    <scope>NUCLEOTIDE SEQUENCE [LARGE SCALE GENOMIC DNA]</scope>
    <source>
        <strain evidence="2 3">LW9</strain>
    </source>
</reference>
<feature type="domain" description="DUF7793" evidence="1">
    <location>
        <begin position="79"/>
        <end position="126"/>
    </location>
</feature>
<gene>
    <name evidence="2" type="ORF">B879_03113</name>
</gene>
<comment type="caution">
    <text evidence="2">The sequence shown here is derived from an EMBL/GenBank/DDBJ whole genome shotgun (WGS) entry which is preliminary data.</text>
</comment>
<evidence type="ECO:0000259" key="1">
    <source>
        <dbReference type="Pfam" id="PF25056"/>
    </source>
</evidence>
<dbReference type="RefSeq" id="WP_009186132.1">
    <property type="nucleotide sequence ID" value="NZ_AMGM01000060.1"/>
</dbReference>
<evidence type="ECO:0000313" key="3">
    <source>
        <dbReference type="Proteomes" id="UP000004478"/>
    </source>
</evidence>